<evidence type="ECO:0000313" key="1">
    <source>
        <dbReference type="EMBL" id="SKB41917.1"/>
    </source>
</evidence>
<dbReference type="RefSeq" id="WP_079715984.1">
    <property type="nucleotide sequence ID" value="NZ_FUYS01000002.1"/>
</dbReference>
<gene>
    <name evidence="1" type="ORF">SAMN05660226_01329</name>
</gene>
<dbReference type="EMBL" id="FUYS01000002">
    <property type="protein sequence ID" value="SKB41917.1"/>
    <property type="molecule type" value="Genomic_DNA"/>
</dbReference>
<keyword evidence="2" id="KW-1185">Reference proteome</keyword>
<evidence type="ECO:0000313" key="2">
    <source>
        <dbReference type="Proteomes" id="UP000190541"/>
    </source>
</evidence>
<sequence length="214" mass="23810">MGIIKKGINGPFKGKAGSVIGSSWKKISYIKGLQLKKSAKRKPSPEQAIQQQRFKLLNDFLRPLSQILEISLKPLLTKTTGVNAAFSLNYDHAFLVDGEHTSLNYKAMQFSHGSLCTAGAEKAWRENDQVTVTWHTKTYGMGGEMDDVAYALVYCPETDRFFGSTAEQIRQDGMATVDLSGNNGTELHTWLFFVDKRQKRASPTVYIPLSSSKP</sequence>
<dbReference type="Pfam" id="PF19781">
    <property type="entry name" value="DUF6266"/>
    <property type="match status" value="1"/>
</dbReference>
<reference evidence="1 2" key="1">
    <citation type="submission" date="2017-02" db="EMBL/GenBank/DDBJ databases">
        <authorList>
            <person name="Peterson S.W."/>
        </authorList>
    </citation>
    <scope>NUCLEOTIDE SEQUENCE [LARGE SCALE GENOMIC DNA]</scope>
    <source>
        <strain evidence="1 2">DSM 22899</strain>
    </source>
</reference>
<organism evidence="1 2">
    <name type="scientific">Parapedobacter luteus</name>
    <dbReference type="NCBI Taxonomy" id="623280"/>
    <lineage>
        <taxon>Bacteria</taxon>
        <taxon>Pseudomonadati</taxon>
        <taxon>Bacteroidota</taxon>
        <taxon>Sphingobacteriia</taxon>
        <taxon>Sphingobacteriales</taxon>
        <taxon>Sphingobacteriaceae</taxon>
        <taxon>Parapedobacter</taxon>
    </lineage>
</organism>
<dbReference type="AlphaFoldDB" id="A0A1T5B4C4"/>
<dbReference type="InterPro" id="IPR046233">
    <property type="entry name" value="DUF6266"/>
</dbReference>
<dbReference type="OrthoDB" id="665435at2"/>
<protein>
    <submittedName>
        <fullName evidence="1">Uncharacterized protein</fullName>
    </submittedName>
</protein>
<name>A0A1T5B4C4_9SPHI</name>
<accession>A0A1T5B4C4</accession>
<proteinExistence type="predicted"/>
<dbReference type="Proteomes" id="UP000190541">
    <property type="component" value="Unassembled WGS sequence"/>
</dbReference>